<dbReference type="RefSeq" id="XP_001802734.1">
    <property type="nucleotide sequence ID" value="XM_001802682.1"/>
</dbReference>
<gene>
    <name evidence="1" type="ORF">JI435_125140</name>
</gene>
<organism evidence="1 2">
    <name type="scientific">Phaeosphaeria nodorum (strain SN15 / ATCC MYA-4574 / FGSC 10173)</name>
    <name type="common">Glume blotch fungus</name>
    <name type="synonym">Parastagonospora nodorum</name>
    <dbReference type="NCBI Taxonomy" id="321614"/>
    <lineage>
        <taxon>Eukaryota</taxon>
        <taxon>Fungi</taxon>
        <taxon>Dikarya</taxon>
        <taxon>Ascomycota</taxon>
        <taxon>Pezizomycotina</taxon>
        <taxon>Dothideomycetes</taxon>
        <taxon>Pleosporomycetidae</taxon>
        <taxon>Pleosporales</taxon>
        <taxon>Pleosporineae</taxon>
        <taxon>Phaeosphaeriaceae</taxon>
        <taxon>Parastagonospora</taxon>
    </lineage>
</organism>
<sequence>MVSLNSDRTTSPTFFHTHLRWYQQPKNPPPALRSSWYQKLELTGPAARPWSNNVVAQAVPATLSI</sequence>
<dbReference type="Proteomes" id="UP000663193">
    <property type="component" value="Chromosome 22"/>
</dbReference>
<dbReference type="KEGG" id="pno:SNOG_12514"/>
<accession>A0A7U2ICK0</accession>
<name>A0A7U2ICK0_PHANO</name>
<reference evidence="2" key="1">
    <citation type="journal article" date="2021" name="BMC Genomics">
        <title>Chromosome-level genome assembly and manually-curated proteome of model necrotroph Parastagonospora nodorum Sn15 reveals a genome-wide trove of candidate effector homologs, and redundancy of virulence-related functions within an accessory chromosome.</title>
        <authorList>
            <person name="Bertazzoni S."/>
            <person name="Jones D.A.B."/>
            <person name="Phan H.T."/>
            <person name="Tan K.-C."/>
            <person name="Hane J.K."/>
        </authorList>
    </citation>
    <scope>NUCLEOTIDE SEQUENCE [LARGE SCALE GENOMIC DNA]</scope>
    <source>
        <strain evidence="2">SN15 / ATCC MYA-4574 / FGSC 10173)</strain>
    </source>
</reference>
<protein>
    <submittedName>
        <fullName evidence="1">Uncharacterized protein</fullName>
    </submittedName>
</protein>
<dbReference type="AlphaFoldDB" id="A0A7U2ICK0"/>
<proteinExistence type="predicted"/>
<evidence type="ECO:0000313" key="2">
    <source>
        <dbReference type="Proteomes" id="UP000663193"/>
    </source>
</evidence>
<keyword evidence="2" id="KW-1185">Reference proteome</keyword>
<evidence type="ECO:0000313" key="1">
    <source>
        <dbReference type="EMBL" id="QRD07329.1"/>
    </source>
</evidence>
<dbReference type="VEuPathDB" id="FungiDB:JI435_125140"/>
<dbReference type="EMBL" id="CP069044">
    <property type="protein sequence ID" value="QRD07329.1"/>
    <property type="molecule type" value="Genomic_DNA"/>
</dbReference>